<organism evidence="1 2">
    <name type="scientific">Salix koriyanagi</name>
    <dbReference type="NCBI Taxonomy" id="2511006"/>
    <lineage>
        <taxon>Eukaryota</taxon>
        <taxon>Viridiplantae</taxon>
        <taxon>Streptophyta</taxon>
        <taxon>Embryophyta</taxon>
        <taxon>Tracheophyta</taxon>
        <taxon>Spermatophyta</taxon>
        <taxon>Magnoliopsida</taxon>
        <taxon>eudicotyledons</taxon>
        <taxon>Gunneridae</taxon>
        <taxon>Pentapetalae</taxon>
        <taxon>rosids</taxon>
        <taxon>fabids</taxon>
        <taxon>Malpighiales</taxon>
        <taxon>Salicaceae</taxon>
        <taxon>Saliceae</taxon>
        <taxon>Salix</taxon>
    </lineage>
</organism>
<reference evidence="1" key="1">
    <citation type="submission" date="2022-11" db="EMBL/GenBank/DDBJ databases">
        <authorList>
            <person name="Hyden B.L."/>
            <person name="Feng K."/>
            <person name="Yates T."/>
            <person name="Jawdy S."/>
            <person name="Smart L.B."/>
            <person name="Muchero W."/>
        </authorList>
    </citation>
    <scope>NUCLEOTIDE SEQUENCE</scope>
    <source>
        <tissue evidence="1">Shoot tip</tissue>
    </source>
</reference>
<dbReference type="AlphaFoldDB" id="A0A9Q0Q5J2"/>
<keyword evidence="2" id="KW-1185">Reference proteome</keyword>
<protein>
    <submittedName>
        <fullName evidence="1">Uncharacterized protein</fullName>
    </submittedName>
</protein>
<sequence length="79" mass="9081">METHLLGFFEVKEEAAADPQRKSTGRQQFPDDDVTAATTLRKLCEWRGHLSTLHQRSSSGIFFLRFYVGEGFKKYNSNP</sequence>
<proteinExistence type="predicted"/>
<gene>
    <name evidence="1" type="ORF">OIU74_011928</name>
</gene>
<evidence type="ECO:0000313" key="1">
    <source>
        <dbReference type="EMBL" id="KAJ6700478.1"/>
    </source>
</evidence>
<name>A0A9Q0Q5J2_9ROSI</name>
<dbReference type="EMBL" id="JAPFFM010000016">
    <property type="protein sequence ID" value="KAJ6700478.1"/>
    <property type="molecule type" value="Genomic_DNA"/>
</dbReference>
<evidence type="ECO:0000313" key="2">
    <source>
        <dbReference type="Proteomes" id="UP001151752"/>
    </source>
</evidence>
<reference evidence="1" key="2">
    <citation type="journal article" date="2023" name="Int. J. Mol. Sci.">
        <title>De Novo Assembly and Annotation of 11 Diverse Shrub Willow (Salix) Genomes Reveals Novel Gene Organization in Sex-Linked Regions.</title>
        <authorList>
            <person name="Hyden B."/>
            <person name="Feng K."/>
            <person name="Yates T.B."/>
            <person name="Jawdy S."/>
            <person name="Cereghino C."/>
            <person name="Smart L.B."/>
            <person name="Muchero W."/>
        </authorList>
    </citation>
    <scope>NUCLEOTIDE SEQUENCE</scope>
    <source>
        <tissue evidence="1">Shoot tip</tissue>
    </source>
</reference>
<comment type="caution">
    <text evidence="1">The sequence shown here is derived from an EMBL/GenBank/DDBJ whole genome shotgun (WGS) entry which is preliminary data.</text>
</comment>
<dbReference type="Proteomes" id="UP001151752">
    <property type="component" value="Chromosome 1"/>
</dbReference>
<accession>A0A9Q0Q5J2</accession>